<gene>
    <name evidence="1" type="ORF">HLUCCA11_13920</name>
</gene>
<organism evidence="1 2">
    <name type="scientific">Phormidesmis priestleyi Ana</name>
    <dbReference type="NCBI Taxonomy" id="1666911"/>
    <lineage>
        <taxon>Bacteria</taxon>
        <taxon>Bacillati</taxon>
        <taxon>Cyanobacteriota</taxon>
        <taxon>Cyanophyceae</taxon>
        <taxon>Leptolyngbyales</taxon>
        <taxon>Leptolyngbyaceae</taxon>
        <taxon>Phormidesmis</taxon>
    </lineage>
</organism>
<dbReference type="EMBL" id="LJZR01000018">
    <property type="protein sequence ID" value="KPQ34606.1"/>
    <property type="molecule type" value="Genomic_DNA"/>
</dbReference>
<evidence type="ECO:0000313" key="2">
    <source>
        <dbReference type="Proteomes" id="UP000050465"/>
    </source>
</evidence>
<reference evidence="1 2" key="1">
    <citation type="submission" date="2015-09" db="EMBL/GenBank/DDBJ databases">
        <title>Identification and resolution of microdiversity through metagenomic sequencing of parallel consortia.</title>
        <authorList>
            <person name="Nelson W.C."/>
            <person name="Romine M.F."/>
            <person name="Lindemann S.R."/>
        </authorList>
    </citation>
    <scope>NUCLEOTIDE SEQUENCE [LARGE SCALE GENOMIC DNA]</scope>
    <source>
        <strain evidence="1">Ana</strain>
    </source>
</reference>
<evidence type="ECO:0000313" key="1">
    <source>
        <dbReference type="EMBL" id="KPQ34606.1"/>
    </source>
</evidence>
<name>A0A0P8C0D7_9CYAN</name>
<accession>A0A0P8C0D7</accession>
<comment type="caution">
    <text evidence="1">The sequence shown here is derived from an EMBL/GenBank/DDBJ whole genome shotgun (WGS) entry which is preliminary data.</text>
</comment>
<dbReference type="Proteomes" id="UP000050465">
    <property type="component" value="Unassembled WGS sequence"/>
</dbReference>
<dbReference type="AlphaFoldDB" id="A0A0P8C0D7"/>
<sequence length="134" mass="15195">MPWELIGDVPVTFEGVQLGTPLIGDALIKIEHTFDFADFPGVGYAVISDLYSDGVKGRFIRSYPYKAARIYPLELLDVQKEAGFIVRHLIVKRSLRARVDADANWKIRIYEWYTQGDPDIEIDPETGEFTNGDT</sequence>
<protein>
    <submittedName>
        <fullName evidence="1">Uncharacterized protein</fullName>
    </submittedName>
</protein>
<proteinExistence type="predicted"/>
<dbReference type="STRING" id="1666911.HLUCCA11_13920"/>